<dbReference type="OrthoDB" id="6058140at2"/>
<dbReference type="eggNOG" id="ENOG50321CM">
    <property type="taxonomic scope" value="Bacteria"/>
</dbReference>
<evidence type="ECO:0000313" key="1">
    <source>
        <dbReference type="EMBL" id="GAD89041.1"/>
    </source>
</evidence>
<keyword evidence="2" id="KW-1185">Reference proteome</keyword>
<dbReference type="EMBL" id="BAUJ01000014">
    <property type="protein sequence ID" value="GAD89041.1"/>
    <property type="molecule type" value="Genomic_DNA"/>
</dbReference>
<reference evidence="1 2" key="1">
    <citation type="submission" date="2013-11" db="EMBL/GenBank/DDBJ databases">
        <title>Whole genome shotgun sequence of Vibrio halioticoli NBRC 102217.</title>
        <authorList>
            <person name="Isaki S."/>
            <person name="Kimura A."/>
            <person name="Ohji S."/>
            <person name="Hosoyama A."/>
            <person name="Fujita N."/>
            <person name="Hashimoto M."/>
            <person name="Hosoyama Y."/>
            <person name="Yamazoe A."/>
        </authorList>
    </citation>
    <scope>NUCLEOTIDE SEQUENCE [LARGE SCALE GENOMIC DNA]</scope>
    <source>
        <strain evidence="1 2">NBRC 102217</strain>
    </source>
</reference>
<gene>
    <name evidence="1" type="ORF">VHA01S_014_00660</name>
</gene>
<comment type="caution">
    <text evidence="1">The sequence shown here is derived from an EMBL/GenBank/DDBJ whole genome shotgun (WGS) entry which is preliminary data.</text>
</comment>
<proteinExistence type="predicted"/>
<evidence type="ECO:0000313" key="2">
    <source>
        <dbReference type="Proteomes" id="UP000017800"/>
    </source>
</evidence>
<name>V5FGN9_9VIBR</name>
<dbReference type="Proteomes" id="UP000017800">
    <property type="component" value="Unassembled WGS sequence"/>
</dbReference>
<dbReference type="AlphaFoldDB" id="V5FGN9"/>
<accession>V5FGN9</accession>
<protein>
    <recommendedName>
        <fullName evidence="3">ParB/Sulfiredoxin domain-containing protein</fullName>
    </recommendedName>
</protein>
<sequence length="175" mass="20960">MEIPKRNDPSDFKDEDFEDYYARFPTELDHIPQDVVKNWMWYHNEQVVEFSKLYNFKKWNFELRDFDNNEVMTIKHFDYDLKLLDGKGQEFLKGLLNEHEAAKFMFENGTSPCPIIVAKDASKHIHHIRNEGNFMLEPYQLIEGNRRLAYLRAMIRKSYPKLKASHNVWVVTIGE</sequence>
<organism evidence="1 2">
    <name type="scientific">Vibrio halioticoli NBRC 102217</name>
    <dbReference type="NCBI Taxonomy" id="1219072"/>
    <lineage>
        <taxon>Bacteria</taxon>
        <taxon>Pseudomonadati</taxon>
        <taxon>Pseudomonadota</taxon>
        <taxon>Gammaproteobacteria</taxon>
        <taxon>Vibrionales</taxon>
        <taxon>Vibrionaceae</taxon>
        <taxon>Vibrio</taxon>
    </lineage>
</organism>
<evidence type="ECO:0008006" key="3">
    <source>
        <dbReference type="Google" id="ProtNLM"/>
    </source>
</evidence>
<dbReference type="RefSeq" id="WP_023403416.1">
    <property type="nucleotide sequence ID" value="NZ_BAUJ01000014.1"/>
</dbReference>